<dbReference type="PATRIC" id="fig|1280954.3.peg.2281"/>
<protein>
    <submittedName>
        <fullName evidence="2">Putative lipoprotein</fullName>
    </submittedName>
</protein>
<dbReference type="RefSeq" id="WP_035598603.1">
    <property type="nucleotide sequence ID" value="NZ_ARYM01000012.1"/>
</dbReference>
<dbReference type="AlphaFoldDB" id="A0A062VJA9"/>
<reference evidence="2 3" key="1">
    <citation type="journal article" date="2014" name="Antonie Van Leeuwenhoek">
        <title>Hyphomonas beringensis sp. nov. and Hyphomonas chukchiensis sp. nov., isolated from surface seawater of the Bering Sea and Chukchi Sea.</title>
        <authorList>
            <person name="Li C."/>
            <person name="Lai Q."/>
            <person name="Li G."/>
            <person name="Dong C."/>
            <person name="Wang J."/>
            <person name="Liao Y."/>
            <person name="Shao Z."/>
        </authorList>
    </citation>
    <scope>NUCLEOTIDE SEQUENCE [LARGE SCALE GENOMIC DNA]</scope>
    <source>
        <strain evidence="2 3">PS728</strain>
    </source>
</reference>
<organism evidence="2 3">
    <name type="scientific">Hyphomonas polymorpha PS728</name>
    <dbReference type="NCBI Taxonomy" id="1280954"/>
    <lineage>
        <taxon>Bacteria</taxon>
        <taxon>Pseudomonadati</taxon>
        <taxon>Pseudomonadota</taxon>
        <taxon>Alphaproteobacteria</taxon>
        <taxon>Hyphomonadales</taxon>
        <taxon>Hyphomonadaceae</taxon>
        <taxon>Hyphomonas</taxon>
    </lineage>
</organism>
<dbReference type="Proteomes" id="UP000027100">
    <property type="component" value="Unassembled WGS sequence"/>
</dbReference>
<evidence type="ECO:0000313" key="2">
    <source>
        <dbReference type="EMBL" id="KCZ98176.1"/>
    </source>
</evidence>
<dbReference type="STRING" id="1280954.HPO_11254"/>
<feature type="signal peptide" evidence="1">
    <location>
        <begin position="1"/>
        <end position="23"/>
    </location>
</feature>
<accession>A0A062VJA9</accession>
<evidence type="ECO:0000256" key="1">
    <source>
        <dbReference type="SAM" id="SignalP"/>
    </source>
</evidence>
<name>A0A062VJA9_9PROT</name>
<dbReference type="eggNOG" id="ENOG502ZD64">
    <property type="taxonomic scope" value="Bacteria"/>
</dbReference>
<sequence>MKNLVKIAVGLGLAALMLTAACATNPDISPEETAERRARLAAVSLLPDCAAAQTLTGDRAERLPDCRFSGVKGLHLILKTDPLDWEMLGPSGFVSISVMDRQGRPIADFSEVIHGLYVYPQLLDVNGDRRADLIIPRSTDAVNMVYALWIQQESGDFIHAGQVTGAEIAWTAGGMIAAASRTGASDWETAYYRVTGAALQELALVHAAGSQPPRRGGRCEILRLAPGLEPTSFCAAP</sequence>
<dbReference type="PROSITE" id="PS51257">
    <property type="entry name" value="PROKAR_LIPOPROTEIN"/>
    <property type="match status" value="1"/>
</dbReference>
<dbReference type="OrthoDB" id="7630405at2"/>
<comment type="caution">
    <text evidence="2">The sequence shown here is derived from an EMBL/GenBank/DDBJ whole genome shotgun (WGS) entry which is preliminary data.</text>
</comment>
<keyword evidence="3" id="KW-1185">Reference proteome</keyword>
<dbReference type="EMBL" id="ARYM01000012">
    <property type="protein sequence ID" value="KCZ98176.1"/>
    <property type="molecule type" value="Genomic_DNA"/>
</dbReference>
<keyword evidence="1" id="KW-0732">Signal</keyword>
<proteinExistence type="predicted"/>
<feature type="chain" id="PRO_5001615284" evidence="1">
    <location>
        <begin position="24"/>
        <end position="237"/>
    </location>
</feature>
<keyword evidence="2" id="KW-0449">Lipoprotein</keyword>
<gene>
    <name evidence="2" type="ORF">HPO_11254</name>
</gene>
<evidence type="ECO:0000313" key="3">
    <source>
        <dbReference type="Proteomes" id="UP000027100"/>
    </source>
</evidence>